<feature type="region of interest" description="Disordered" evidence="4">
    <location>
        <begin position="1"/>
        <end position="25"/>
    </location>
</feature>
<keyword evidence="7" id="KW-1185">Reference proteome</keyword>
<dbReference type="Gene3D" id="3.40.50.2300">
    <property type="match status" value="2"/>
</dbReference>
<keyword evidence="1" id="KW-0805">Transcription regulation</keyword>
<dbReference type="SUPFAM" id="SSF47413">
    <property type="entry name" value="lambda repressor-like DNA-binding domains"/>
    <property type="match status" value="1"/>
</dbReference>
<dbReference type="SUPFAM" id="SSF53822">
    <property type="entry name" value="Periplasmic binding protein-like I"/>
    <property type="match status" value="1"/>
</dbReference>
<name>A0ABU9QHX5_9BURK</name>
<reference evidence="6 7" key="1">
    <citation type="submission" date="2024-01" db="EMBL/GenBank/DDBJ databases">
        <title>The diversity of rhizobia nodulating Mimosa spp. in eleven states of Brazil covering several biomes is determined by host plant, location, and edaphic factors.</title>
        <authorList>
            <person name="Rouws L."/>
            <person name="Barauna A."/>
            <person name="Beukes C."/>
            <person name="De Faria S.M."/>
            <person name="Gross E."/>
            <person name="Dos Reis Junior F.B."/>
            <person name="Simon M."/>
            <person name="Maluk M."/>
            <person name="Odee D.W."/>
            <person name="Kenicer G."/>
            <person name="Young J.P.W."/>
            <person name="Reis V.M."/>
            <person name="Zilli J."/>
            <person name="James E.K."/>
        </authorList>
    </citation>
    <scope>NUCLEOTIDE SEQUENCE [LARGE SCALE GENOMIC DNA]</scope>
    <source>
        <strain evidence="6 7">JPY77</strain>
    </source>
</reference>
<evidence type="ECO:0000256" key="4">
    <source>
        <dbReference type="SAM" id="MobiDB-lite"/>
    </source>
</evidence>
<dbReference type="Pfam" id="PF13377">
    <property type="entry name" value="Peripla_BP_3"/>
    <property type="match status" value="1"/>
</dbReference>
<dbReference type="PROSITE" id="PS50932">
    <property type="entry name" value="HTH_LACI_2"/>
    <property type="match status" value="1"/>
</dbReference>
<dbReference type="InterPro" id="IPR010982">
    <property type="entry name" value="Lambda_DNA-bd_dom_sf"/>
</dbReference>
<dbReference type="GO" id="GO:0003677">
    <property type="term" value="F:DNA binding"/>
    <property type="evidence" value="ECO:0007669"/>
    <property type="project" value="UniProtKB-KW"/>
</dbReference>
<dbReference type="RefSeq" id="WP_201656527.1">
    <property type="nucleotide sequence ID" value="NZ_CAJHCS010000025.1"/>
</dbReference>
<gene>
    <name evidence="6" type="ORF">V4C55_25355</name>
</gene>
<dbReference type="PANTHER" id="PTHR30146">
    <property type="entry name" value="LACI-RELATED TRANSCRIPTIONAL REPRESSOR"/>
    <property type="match status" value="1"/>
</dbReference>
<dbReference type="InterPro" id="IPR000843">
    <property type="entry name" value="HTH_LacI"/>
</dbReference>
<dbReference type="Pfam" id="PF00356">
    <property type="entry name" value="LacI"/>
    <property type="match status" value="1"/>
</dbReference>
<dbReference type="CDD" id="cd01392">
    <property type="entry name" value="HTH_LacI"/>
    <property type="match status" value="1"/>
</dbReference>
<evidence type="ECO:0000256" key="2">
    <source>
        <dbReference type="ARBA" id="ARBA00023125"/>
    </source>
</evidence>
<accession>A0ABU9QHX5</accession>
<evidence type="ECO:0000259" key="5">
    <source>
        <dbReference type="PROSITE" id="PS50932"/>
    </source>
</evidence>
<keyword evidence="2 6" id="KW-0238">DNA-binding</keyword>
<sequence>MSKVADVEESVVSKPRQTRSRAGRPEGNVTLVDVARLAEVSIASVSRVLNNPDKVTPDIRTRVEAAIRRLGFVPNGAARALRSTKARLVGAIIPTLNYAIYARMVESLQQRLSDQGISLILNSSGYSIETEYREARLLAERGVEVVVLVGDVQRHDTLTLLREQGISCVLTYSNSEDPSVPSIGFNNAEAAGEVGRYLHSLGHRKFLMISGMSRHNDRVRDRKLGFLTQLGALGVPSSDVIVVEEEYSMAAGYAAMQRQLEAGREFTAVFCGTDVLAAGALKACDDAGLNCPEDISLVGFDNLEFGEYLKPSLTTVDVSGVEMGRLTANAVSQLLAGGSERVHVKLETPLIVRHSTGPVIKDKS</sequence>
<evidence type="ECO:0000313" key="6">
    <source>
        <dbReference type="EMBL" id="MEM5289065.1"/>
    </source>
</evidence>
<proteinExistence type="predicted"/>
<comment type="caution">
    <text evidence="6">The sequence shown here is derived from an EMBL/GenBank/DDBJ whole genome shotgun (WGS) entry which is preliminary data.</text>
</comment>
<protein>
    <submittedName>
        <fullName evidence="6">LacI family DNA-binding transcriptional regulator</fullName>
    </submittedName>
</protein>
<dbReference type="EMBL" id="JAZHGC010000023">
    <property type="protein sequence ID" value="MEM5289065.1"/>
    <property type="molecule type" value="Genomic_DNA"/>
</dbReference>
<dbReference type="InterPro" id="IPR028082">
    <property type="entry name" value="Peripla_BP_I"/>
</dbReference>
<evidence type="ECO:0000256" key="3">
    <source>
        <dbReference type="ARBA" id="ARBA00023163"/>
    </source>
</evidence>
<evidence type="ECO:0000313" key="7">
    <source>
        <dbReference type="Proteomes" id="UP001494588"/>
    </source>
</evidence>
<dbReference type="Gene3D" id="1.10.260.40">
    <property type="entry name" value="lambda repressor-like DNA-binding domains"/>
    <property type="match status" value="1"/>
</dbReference>
<keyword evidence="3" id="KW-0804">Transcription</keyword>
<evidence type="ECO:0000256" key="1">
    <source>
        <dbReference type="ARBA" id="ARBA00023015"/>
    </source>
</evidence>
<dbReference type="Proteomes" id="UP001494588">
    <property type="component" value="Unassembled WGS sequence"/>
</dbReference>
<feature type="domain" description="HTH lacI-type" evidence="5">
    <location>
        <begin position="29"/>
        <end position="83"/>
    </location>
</feature>
<dbReference type="PANTHER" id="PTHR30146:SF138">
    <property type="entry name" value="TRANSCRIPTIONAL REGULATORY PROTEIN"/>
    <property type="match status" value="1"/>
</dbReference>
<organism evidence="6 7">
    <name type="scientific">Paraburkholderia sabiae</name>
    <dbReference type="NCBI Taxonomy" id="273251"/>
    <lineage>
        <taxon>Bacteria</taxon>
        <taxon>Pseudomonadati</taxon>
        <taxon>Pseudomonadota</taxon>
        <taxon>Betaproteobacteria</taxon>
        <taxon>Burkholderiales</taxon>
        <taxon>Burkholderiaceae</taxon>
        <taxon>Paraburkholderia</taxon>
    </lineage>
</organism>
<dbReference type="PROSITE" id="PS00356">
    <property type="entry name" value="HTH_LACI_1"/>
    <property type="match status" value="1"/>
</dbReference>
<dbReference type="SMART" id="SM00354">
    <property type="entry name" value="HTH_LACI"/>
    <property type="match status" value="1"/>
</dbReference>
<dbReference type="InterPro" id="IPR046335">
    <property type="entry name" value="LacI/GalR-like_sensor"/>
</dbReference>